<keyword evidence="3" id="KW-0675">Receptor</keyword>
<evidence type="ECO:0008006" key="6">
    <source>
        <dbReference type="Google" id="ProtNLM"/>
    </source>
</evidence>
<dbReference type="EMBL" id="RWGY01000039">
    <property type="protein sequence ID" value="TVU09443.1"/>
    <property type="molecule type" value="Genomic_DNA"/>
</dbReference>
<dbReference type="PANTHER" id="PTHR48053:SF113">
    <property type="entry name" value="PROTEIN KINASE DOMAIN-CONTAINING PROTEIN"/>
    <property type="match status" value="1"/>
</dbReference>
<evidence type="ECO:0000256" key="3">
    <source>
        <dbReference type="ARBA" id="ARBA00023170"/>
    </source>
</evidence>
<dbReference type="GO" id="GO:0016020">
    <property type="term" value="C:membrane"/>
    <property type="evidence" value="ECO:0007669"/>
    <property type="project" value="UniProtKB-SubCell"/>
</dbReference>
<evidence type="ECO:0000256" key="2">
    <source>
        <dbReference type="ARBA" id="ARBA00022729"/>
    </source>
</evidence>
<organism evidence="4 5">
    <name type="scientific">Eragrostis curvula</name>
    <name type="common">weeping love grass</name>
    <dbReference type="NCBI Taxonomy" id="38414"/>
    <lineage>
        <taxon>Eukaryota</taxon>
        <taxon>Viridiplantae</taxon>
        <taxon>Streptophyta</taxon>
        <taxon>Embryophyta</taxon>
        <taxon>Tracheophyta</taxon>
        <taxon>Spermatophyta</taxon>
        <taxon>Magnoliopsida</taxon>
        <taxon>Liliopsida</taxon>
        <taxon>Poales</taxon>
        <taxon>Poaceae</taxon>
        <taxon>PACMAD clade</taxon>
        <taxon>Chloridoideae</taxon>
        <taxon>Eragrostideae</taxon>
        <taxon>Eragrostidinae</taxon>
        <taxon>Eragrostis</taxon>
    </lineage>
</organism>
<reference evidence="4 5" key="1">
    <citation type="journal article" date="2019" name="Sci. Rep.">
        <title>A high-quality genome of Eragrostis curvula grass provides insights into Poaceae evolution and supports new strategies to enhance forage quality.</title>
        <authorList>
            <person name="Carballo J."/>
            <person name="Santos B.A.C.M."/>
            <person name="Zappacosta D."/>
            <person name="Garbus I."/>
            <person name="Selva J.P."/>
            <person name="Gallo C.A."/>
            <person name="Diaz A."/>
            <person name="Albertini E."/>
            <person name="Caccamo M."/>
            <person name="Echenique V."/>
        </authorList>
    </citation>
    <scope>NUCLEOTIDE SEQUENCE [LARGE SCALE GENOMIC DNA]</scope>
    <source>
        <strain evidence="5">cv. Victoria</strain>
        <tissue evidence="4">Leaf</tissue>
    </source>
</reference>
<keyword evidence="2" id="KW-0732">Signal</keyword>
<dbReference type="InterPro" id="IPR001611">
    <property type="entry name" value="Leu-rich_rpt"/>
</dbReference>
<dbReference type="InterPro" id="IPR032675">
    <property type="entry name" value="LRR_dom_sf"/>
</dbReference>
<dbReference type="OrthoDB" id="676979at2759"/>
<dbReference type="InterPro" id="IPR051716">
    <property type="entry name" value="Plant_RL_S/T_kinase"/>
</dbReference>
<name>A0A5J9TDI7_9POAL</name>
<accession>A0A5J9TDI7</accession>
<sequence length="196" mass="21560">MHSPGRCRDARGGVLEFLGSMTKPRVHELADNLLGGQLPPTLSQFWRLRRVDFKDAGLVSVVLPEPGKFMKLQFFDLSMNWLIGALPASLAGMRSMREFDISSKKFAGLEAKAVVPLPQQNLTGPIQPKITEMANPEKQDLSPNLLTRSIPSSFDSLKNLKMLTLNGNELSGTIPPEIGNMSALQKFDVDTNKLEG</sequence>
<protein>
    <recommendedName>
        <fullName evidence="6">Leucine-rich repeat-containing N-terminal plant-type domain-containing protein</fullName>
    </recommendedName>
</protein>
<dbReference type="Proteomes" id="UP000324897">
    <property type="component" value="Chromosome 3"/>
</dbReference>
<dbReference type="Gramene" id="TVU09443">
    <property type="protein sequence ID" value="TVU09443"/>
    <property type="gene ID" value="EJB05_42915"/>
</dbReference>
<dbReference type="AlphaFoldDB" id="A0A5J9TDI7"/>
<evidence type="ECO:0000313" key="5">
    <source>
        <dbReference type="Proteomes" id="UP000324897"/>
    </source>
</evidence>
<dbReference type="GO" id="GO:0004674">
    <property type="term" value="F:protein serine/threonine kinase activity"/>
    <property type="evidence" value="ECO:0007669"/>
    <property type="project" value="UniProtKB-EC"/>
</dbReference>
<comment type="caution">
    <text evidence="4">The sequence shown here is derived from an EMBL/GenBank/DDBJ whole genome shotgun (WGS) entry which is preliminary data.</text>
</comment>
<dbReference type="Gene3D" id="3.80.10.10">
    <property type="entry name" value="Ribonuclease Inhibitor"/>
    <property type="match status" value="1"/>
</dbReference>
<feature type="non-terminal residue" evidence="4">
    <location>
        <position position="1"/>
    </location>
</feature>
<dbReference type="PANTHER" id="PTHR48053">
    <property type="entry name" value="LEUCINE RICH REPEAT FAMILY PROTEIN, EXPRESSED"/>
    <property type="match status" value="1"/>
</dbReference>
<evidence type="ECO:0000313" key="4">
    <source>
        <dbReference type="EMBL" id="TVU09443.1"/>
    </source>
</evidence>
<proteinExistence type="predicted"/>
<evidence type="ECO:0000256" key="1">
    <source>
        <dbReference type="ARBA" id="ARBA00004167"/>
    </source>
</evidence>
<keyword evidence="5" id="KW-1185">Reference proteome</keyword>
<gene>
    <name evidence="4" type="ORF">EJB05_42915</name>
</gene>
<comment type="subcellular location">
    <subcellularLocation>
        <location evidence="1">Membrane</location>
        <topology evidence="1">Single-pass membrane protein</topology>
    </subcellularLocation>
</comment>
<dbReference type="Pfam" id="PF00560">
    <property type="entry name" value="LRR_1"/>
    <property type="match status" value="1"/>
</dbReference>
<dbReference type="SUPFAM" id="SSF52058">
    <property type="entry name" value="L domain-like"/>
    <property type="match status" value="1"/>
</dbReference>